<comment type="function">
    <text evidence="2">Functions as a ribosomal silencing factor. Interacts with ribosomal protein uL14 (rplN), blocking formation of intersubunit bridge B8. Prevents association of the 30S and 50S ribosomal subunits and the formation of functional ribosomes, thus repressing translation.</text>
</comment>
<keyword evidence="2" id="KW-0810">Translation regulation</keyword>
<dbReference type="GO" id="GO:0043023">
    <property type="term" value="F:ribosomal large subunit binding"/>
    <property type="evidence" value="ECO:0007669"/>
    <property type="project" value="TreeGrafter"/>
</dbReference>
<dbReference type="Gene3D" id="3.30.460.10">
    <property type="entry name" value="Beta Polymerase, domain 2"/>
    <property type="match status" value="1"/>
</dbReference>
<keyword evidence="2" id="KW-0963">Cytoplasm</keyword>
<dbReference type="STRING" id="1120976.SAMN03080606_02690"/>
<evidence type="ECO:0000313" key="4">
    <source>
        <dbReference type="Proteomes" id="UP000198636"/>
    </source>
</evidence>
<gene>
    <name evidence="2" type="primary">rsfS</name>
    <name evidence="3" type="ORF">SAMN03080606_02690</name>
</gene>
<dbReference type="GO" id="GO:0090071">
    <property type="term" value="P:negative regulation of ribosome biogenesis"/>
    <property type="evidence" value="ECO:0007669"/>
    <property type="project" value="UniProtKB-UniRule"/>
</dbReference>
<reference evidence="3 4" key="1">
    <citation type="submission" date="2016-10" db="EMBL/GenBank/DDBJ databases">
        <authorList>
            <person name="de Groot N.N."/>
        </authorList>
    </citation>
    <scope>NUCLEOTIDE SEQUENCE [LARGE SCALE GENOMIC DNA]</scope>
    <source>
        <strain evidence="3 4">DSM 18978</strain>
    </source>
</reference>
<organism evidence="3 4">
    <name type="scientific">Alkaliphilus peptidifermentans DSM 18978</name>
    <dbReference type="NCBI Taxonomy" id="1120976"/>
    <lineage>
        <taxon>Bacteria</taxon>
        <taxon>Bacillati</taxon>
        <taxon>Bacillota</taxon>
        <taxon>Clostridia</taxon>
        <taxon>Peptostreptococcales</taxon>
        <taxon>Natronincolaceae</taxon>
        <taxon>Alkaliphilus</taxon>
    </lineage>
</organism>
<dbReference type="GO" id="GO:0017148">
    <property type="term" value="P:negative regulation of translation"/>
    <property type="evidence" value="ECO:0007669"/>
    <property type="project" value="UniProtKB-UniRule"/>
</dbReference>
<evidence type="ECO:0000256" key="1">
    <source>
        <dbReference type="ARBA" id="ARBA00010574"/>
    </source>
</evidence>
<evidence type="ECO:0000256" key="2">
    <source>
        <dbReference type="HAMAP-Rule" id="MF_01477"/>
    </source>
</evidence>
<protein>
    <recommendedName>
        <fullName evidence="2">Ribosomal silencing factor RsfS</fullName>
    </recommendedName>
</protein>
<dbReference type="SUPFAM" id="SSF81301">
    <property type="entry name" value="Nucleotidyltransferase"/>
    <property type="match status" value="1"/>
</dbReference>
<dbReference type="GO" id="GO:0005737">
    <property type="term" value="C:cytoplasm"/>
    <property type="evidence" value="ECO:0007669"/>
    <property type="project" value="UniProtKB-SubCell"/>
</dbReference>
<dbReference type="HAMAP" id="MF_01477">
    <property type="entry name" value="Iojap_RsfS"/>
    <property type="match status" value="1"/>
</dbReference>
<comment type="subunit">
    <text evidence="2">Interacts with ribosomal protein uL14 (rplN).</text>
</comment>
<dbReference type="PANTHER" id="PTHR21043">
    <property type="entry name" value="IOJAP SUPERFAMILY ORTHOLOG"/>
    <property type="match status" value="1"/>
</dbReference>
<accession>A0A1G5J722</accession>
<evidence type="ECO:0000313" key="3">
    <source>
        <dbReference type="EMBL" id="SCY84173.1"/>
    </source>
</evidence>
<dbReference type="Proteomes" id="UP000198636">
    <property type="component" value="Unassembled WGS sequence"/>
</dbReference>
<dbReference type="GO" id="GO:0042256">
    <property type="term" value="P:cytosolic ribosome assembly"/>
    <property type="evidence" value="ECO:0007669"/>
    <property type="project" value="UniProtKB-UniRule"/>
</dbReference>
<sequence length="122" mass="14142">MDNQLMELVERTVQFIDSKHGEDISVLDISKISSICDYFIIASGSSVRQVKSISDEVEDQLAKLDVLPRHKEGYFNGRWILLDYGDIVIHLFHEEDRAFYNLERIWKDGSIVNIDKIVNNNI</sequence>
<keyword evidence="4" id="KW-1185">Reference proteome</keyword>
<comment type="subcellular location">
    <subcellularLocation>
        <location evidence="2">Cytoplasm</location>
    </subcellularLocation>
</comment>
<dbReference type="PANTHER" id="PTHR21043:SF0">
    <property type="entry name" value="MITOCHONDRIAL ASSEMBLY OF RIBOSOMAL LARGE SUBUNIT PROTEIN 1"/>
    <property type="match status" value="1"/>
</dbReference>
<dbReference type="InterPro" id="IPR004394">
    <property type="entry name" value="Iojap/RsfS/C7orf30"/>
</dbReference>
<keyword evidence="2" id="KW-0678">Repressor</keyword>
<dbReference type="AlphaFoldDB" id="A0A1G5J722"/>
<proteinExistence type="inferred from homology"/>
<name>A0A1G5J722_9FIRM</name>
<dbReference type="EMBL" id="FMUS01000018">
    <property type="protein sequence ID" value="SCY84173.1"/>
    <property type="molecule type" value="Genomic_DNA"/>
</dbReference>
<dbReference type="RefSeq" id="WP_091544348.1">
    <property type="nucleotide sequence ID" value="NZ_FMUS01000018.1"/>
</dbReference>
<dbReference type="OrthoDB" id="9793681at2"/>
<dbReference type="Pfam" id="PF02410">
    <property type="entry name" value="RsfS"/>
    <property type="match status" value="1"/>
</dbReference>
<comment type="similarity">
    <text evidence="1 2">Belongs to the Iojap/RsfS family.</text>
</comment>
<dbReference type="NCBIfam" id="TIGR00090">
    <property type="entry name" value="rsfS_iojap_ybeB"/>
    <property type="match status" value="1"/>
</dbReference>
<dbReference type="InterPro" id="IPR043519">
    <property type="entry name" value="NT_sf"/>
</dbReference>